<proteinExistence type="predicted"/>
<dbReference type="AlphaFoldDB" id="A0A2P2ILE5"/>
<sequence length="22" mass="2452">MFAHCSFLSSILVNLDLVDKQA</sequence>
<accession>A0A2P2ILE5</accession>
<organism evidence="1">
    <name type="scientific">Rhizophora mucronata</name>
    <name type="common">Asiatic mangrove</name>
    <dbReference type="NCBI Taxonomy" id="61149"/>
    <lineage>
        <taxon>Eukaryota</taxon>
        <taxon>Viridiplantae</taxon>
        <taxon>Streptophyta</taxon>
        <taxon>Embryophyta</taxon>
        <taxon>Tracheophyta</taxon>
        <taxon>Spermatophyta</taxon>
        <taxon>Magnoliopsida</taxon>
        <taxon>eudicotyledons</taxon>
        <taxon>Gunneridae</taxon>
        <taxon>Pentapetalae</taxon>
        <taxon>rosids</taxon>
        <taxon>fabids</taxon>
        <taxon>Malpighiales</taxon>
        <taxon>Rhizophoraceae</taxon>
        <taxon>Rhizophora</taxon>
    </lineage>
</organism>
<dbReference type="EMBL" id="GGEC01001582">
    <property type="protein sequence ID" value="MBW82065.1"/>
    <property type="molecule type" value="Transcribed_RNA"/>
</dbReference>
<dbReference type="EMBL" id="GGEC01001581">
    <property type="protein sequence ID" value="MBW82064.1"/>
    <property type="molecule type" value="Transcribed_RNA"/>
</dbReference>
<evidence type="ECO:0000313" key="1">
    <source>
        <dbReference type="EMBL" id="MBW82064.1"/>
    </source>
</evidence>
<name>A0A2P2ILE5_RHIMU</name>
<protein>
    <submittedName>
        <fullName evidence="1">Uncharacterized protein</fullName>
    </submittedName>
</protein>
<reference evidence="1" key="1">
    <citation type="submission" date="2018-02" db="EMBL/GenBank/DDBJ databases">
        <title>Rhizophora mucronata_Transcriptome.</title>
        <authorList>
            <person name="Meera S.P."/>
            <person name="Sreeshan A."/>
            <person name="Augustine A."/>
        </authorList>
    </citation>
    <scope>NUCLEOTIDE SEQUENCE</scope>
    <source>
        <tissue evidence="1">Leaf</tissue>
    </source>
</reference>